<feature type="region of interest" description="Disordered" evidence="1">
    <location>
        <begin position="1"/>
        <end position="21"/>
    </location>
</feature>
<dbReference type="EMBL" id="MHBZ01000033">
    <property type="protein sequence ID" value="OGY10506.1"/>
    <property type="molecule type" value="Genomic_DNA"/>
</dbReference>
<protein>
    <submittedName>
        <fullName evidence="2">Uncharacterized protein</fullName>
    </submittedName>
</protein>
<name>A0A1G1V566_9BACT</name>
<proteinExistence type="predicted"/>
<dbReference type="AlphaFoldDB" id="A0A1G1V566"/>
<dbReference type="Proteomes" id="UP000178319">
    <property type="component" value="Unassembled WGS sequence"/>
</dbReference>
<organism evidence="2 3">
    <name type="scientific">Candidatus Blackburnbacteria bacterium RIFCSPHIGHO2_02_FULL_44_20</name>
    <dbReference type="NCBI Taxonomy" id="1797516"/>
    <lineage>
        <taxon>Bacteria</taxon>
        <taxon>Candidatus Blackburniibacteriota</taxon>
    </lineage>
</organism>
<evidence type="ECO:0000313" key="3">
    <source>
        <dbReference type="Proteomes" id="UP000178319"/>
    </source>
</evidence>
<feature type="region of interest" description="Disordered" evidence="1">
    <location>
        <begin position="91"/>
        <end position="111"/>
    </location>
</feature>
<accession>A0A1G1V566</accession>
<dbReference type="STRING" id="1797516.A3D26_00195"/>
<sequence>MDNTNEAKNWLNSNNNPSPLATNKFENKENALEFVEKLCELGAEEVTVDGIRDEEERIQKEGGPYADALKVKLPEDPEKRKSLFDFVNSEVDDPEFQQEDTGQKEITLWWD</sequence>
<comment type="caution">
    <text evidence="2">The sequence shown here is derived from an EMBL/GenBank/DDBJ whole genome shotgun (WGS) entry which is preliminary data.</text>
</comment>
<reference evidence="2 3" key="1">
    <citation type="journal article" date="2016" name="Nat. Commun.">
        <title>Thousands of microbial genomes shed light on interconnected biogeochemical processes in an aquifer system.</title>
        <authorList>
            <person name="Anantharaman K."/>
            <person name="Brown C.T."/>
            <person name="Hug L.A."/>
            <person name="Sharon I."/>
            <person name="Castelle C.J."/>
            <person name="Probst A.J."/>
            <person name="Thomas B.C."/>
            <person name="Singh A."/>
            <person name="Wilkins M.J."/>
            <person name="Karaoz U."/>
            <person name="Brodie E.L."/>
            <person name="Williams K.H."/>
            <person name="Hubbard S.S."/>
            <person name="Banfield J.F."/>
        </authorList>
    </citation>
    <scope>NUCLEOTIDE SEQUENCE [LARGE SCALE GENOMIC DNA]</scope>
</reference>
<feature type="compositionally biased region" description="Low complexity" evidence="1">
    <location>
        <begin position="11"/>
        <end position="20"/>
    </location>
</feature>
<gene>
    <name evidence="2" type="ORF">A3D26_00195</name>
</gene>
<evidence type="ECO:0000313" key="2">
    <source>
        <dbReference type="EMBL" id="OGY10506.1"/>
    </source>
</evidence>
<evidence type="ECO:0000256" key="1">
    <source>
        <dbReference type="SAM" id="MobiDB-lite"/>
    </source>
</evidence>